<dbReference type="EMBL" id="JAFGIX010000007">
    <property type="protein sequence ID" value="MBN1571812.1"/>
    <property type="molecule type" value="Genomic_DNA"/>
</dbReference>
<reference evidence="1" key="1">
    <citation type="journal article" date="2021" name="Environ. Microbiol.">
        <title>Genomic characterization of three novel Desulfobacterota classes expand the metabolic and phylogenetic diversity of the phylum.</title>
        <authorList>
            <person name="Murphy C.L."/>
            <person name="Biggerstaff J."/>
            <person name="Eichhorn A."/>
            <person name="Ewing E."/>
            <person name="Shahan R."/>
            <person name="Soriano D."/>
            <person name="Stewart S."/>
            <person name="VanMol K."/>
            <person name="Walker R."/>
            <person name="Walters P."/>
            <person name="Elshahed M.S."/>
            <person name="Youssef N.H."/>
        </authorList>
    </citation>
    <scope>NUCLEOTIDE SEQUENCE</scope>
    <source>
        <strain evidence="1">Zod_Metabat.24</strain>
    </source>
</reference>
<accession>A0A9D8KCX0</accession>
<sequence length="85" mass="9435">MKFAKGSLYIIIAFLILLNTTAAYSITIEEFIKKHPDAEVSMGAAYYPNNSKFATGSSGLVDDDMYALEMKNIIPFRTLYESGIV</sequence>
<organism evidence="1 2">
    <name type="scientific">Candidatus Zymogenus saltonus</name>
    <dbReference type="NCBI Taxonomy" id="2844893"/>
    <lineage>
        <taxon>Bacteria</taxon>
        <taxon>Deltaproteobacteria</taxon>
        <taxon>Candidatus Zymogenia</taxon>
        <taxon>Candidatus Zymogeniales</taxon>
        <taxon>Candidatus Zymogenaceae</taxon>
        <taxon>Candidatus Zymogenus</taxon>
    </lineage>
</organism>
<protein>
    <submittedName>
        <fullName evidence="1">Uncharacterized protein</fullName>
    </submittedName>
</protein>
<proteinExistence type="predicted"/>
<evidence type="ECO:0000313" key="2">
    <source>
        <dbReference type="Proteomes" id="UP000809273"/>
    </source>
</evidence>
<name>A0A9D8KCX0_9DELT</name>
<reference evidence="1" key="2">
    <citation type="submission" date="2021-01" db="EMBL/GenBank/DDBJ databases">
        <authorList>
            <person name="Hahn C.R."/>
            <person name="Youssef N.H."/>
            <person name="Elshahed M."/>
        </authorList>
    </citation>
    <scope>NUCLEOTIDE SEQUENCE</scope>
    <source>
        <strain evidence="1">Zod_Metabat.24</strain>
    </source>
</reference>
<evidence type="ECO:0000313" key="1">
    <source>
        <dbReference type="EMBL" id="MBN1571812.1"/>
    </source>
</evidence>
<gene>
    <name evidence="1" type="ORF">JW984_01310</name>
</gene>
<dbReference type="AlphaFoldDB" id="A0A9D8KCX0"/>
<dbReference type="Proteomes" id="UP000809273">
    <property type="component" value="Unassembled WGS sequence"/>
</dbReference>
<comment type="caution">
    <text evidence="1">The sequence shown here is derived from an EMBL/GenBank/DDBJ whole genome shotgun (WGS) entry which is preliminary data.</text>
</comment>